<reference evidence="2" key="1">
    <citation type="submission" date="2016-09" db="EMBL/GenBank/DDBJ databases">
        <authorList>
            <person name="Varghese N."/>
            <person name="Submissions S."/>
        </authorList>
    </citation>
    <scope>NUCLEOTIDE SEQUENCE [LARGE SCALE GENOMIC DNA]</scope>
    <source>
        <strain evidence="2">S5</strain>
    </source>
</reference>
<sequence>MDVKCPICDKVEQINTDSPLAKRLRNRRKHLYLCSDCSNRIGENTRKRHATGNFHLFKEKKEEDPYIG</sequence>
<dbReference type="OrthoDB" id="2989868at2"/>
<dbReference type="InterPro" id="IPR019241">
    <property type="entry name" value="DUF2197"/>
</dbReference>
<dbReference type="Proteomes" id="UP000242949">
    <property type="component" value="Unassembled WGS sequence"/>
</dbReference>
<accession>A0A1G6GZI2</accession>
<keyword evidence="2" id="KW-1185">Reference proteome</keyword>
<gene>
    <name evidence="1" type="ORF">SAMN05421734_10255</name>
</gene>
<dbReference type="EMBL" id="FMYI01000002">
    <property type="protein sequence ID" value="SDB87308.1"/>
    <property type="molecule type" value="Genomic_DNA"/>
</dbReference>
<dbReference type="AlphaFoldDB" id="A0A1G6GZI2"/>
<name>A0A1G6GZI2_9BACI</name>
<dbReference type="RefSeq" id="WP_090792709.1">
    <property type="nucleotide sequence ID" value="NZ_FMYI01000002.1"/>
</dbReference>
<dbReference type="Pfam" id="PF09963">
    <property type="entry name" value="DUF2197"/>
    <property type="match status" value="1"/>
</dbReference>
<dbReference type="STRING" id="1612202.SAMN05421734_10255"/>
<evidence type="ECO:0000313" key="2">
    <source>
        <dbReference type="Proteomes" id="UP000242949"/>
    </source>
</evidence>
<organism evidence="1 2">
    <name type="scientific">Pelagirhabdus alkalitolerans</name>
    <dbReference type="NCBI Taxonomy" id="1612202"/>
    <lineage>
        <taxon>Bacteria</taxon>
        <taxon>Bacillati</taxon>
        <taxon>Bacillota</taxon>
        <taxon>Bacilli</taxon>
        <taxon>Bacillales</taxon>
        <taxon>Bacillaceae</taxon>
        <taxon>Pelagirhabdus</taxon>
    </lineage>
</organism>
<evidence type="ECO:0000313" key="1">
    <source>
        <dbReference type="EMBL" id="SDB87308.1"/>
    </source>
</evidence>
<proteinExistence type="predicted"/>
<protein>
    <submittedName>
        <fullName evidence="1">Uncharacterized protein YlaI</fullName>
    </submittedName>
</protein>